<sequence length="98" mass="9668">MVGVRGLGGGSVVFLAWVGLASAAVACLACVGFVGVRLRVFAGFPVSVIFGVTGVFREGVVVPRGELVLVGRDGGGQETVTLVWSAVAFASVASASGG</sequence>
<name>A0A2W2CG72_9ACTN</name>
<protein>
    <submittedName>
        <fullName evidence="2">Uncharacterized protein</fullName>
    </submittedName>
</protein>
<keyword evidence="1" id="KW-0812">Transmembrane</keyword>
<evidence type="ECO:0000313" key="2">
    <source>
        <dbReference type="EMBL" id="PZF98421.1"/>
    </source>
</evidence>
<comment type="caution">
    <text evidence="2">The sequence shown here is derived from an EMBL/GenBank/DDBJ whole genome shotgun (WGS) entry which is preliminary data.</text>
</comment>
<dbReference type="PROSITE" id="PS51257">
    <property type="entry name" value="PROKAR_LIPOPROTEIN"/>
    <property type="match status" value="1"/>
</dbReference>
<evidence type="ECO:0000256" key="1">
    <source>
        <dbReference type="SAM" id="Phobius"/>
    </source>
</evidence>
<evidence type="ECO:0000313" key="3">
    <source>
        <dbReference type="Proteomes" id="UP000249304"/>
    </source>
</evidence>
<dbReference type="EMBL" id="POUD01000679">
    <property type="protein sequence ID" value="PZF98421.1"/>
    <property type="molecule type" value="Genomic_DNA"/>
</dbReference>
<reference evidence="2 3" key="1">
    <citation type="submission" date="2018-01" db="EMBL/GenBank/DDBJ databases">
        <title>Draft genome sequence of Nonomuraea sp. KC333.</title>
        <authorList>
            <person name="Sahin N."/>
            <person name="Saygin H."/>
            <person name="Ay H."/>
        </authorList>
    </citation>
    <scope>NUCLEOTIDE SEQUENCE [LARGE SCALE GENOMIC DNA]</scope>
    <source>
        <strain evidence="2 3">KC333</strain>
    </source>
</reference>
<organism evidence="2 3">
    <name type="scientific">Nonomuraea aridisoli</name>
    <dbReference type="NCBI Taxonomy" id="2070368"/>
    <lineage>
        <taxon>Bacteria</taxon>
        <taxon>Bacillati</taxon>
        <taxon>Actinomycetota</taxon>
        <taxon>Actinomycetes</taxon>
        <taxon>Streptosporangiales</taxon>
        <taxon>Streptosporangiaceae</taxon>
        <taxon>Nonomuraea</taxon>
    </lineage>
</organism>
<feature type="transmembrane region" description="Helical" evidence="1">
    <location>
        <begin position="40"/>
        <end position="56"/>
    </location>
</feature>
<dbReference type="Proteomes" id="UP000249304">
    <property type="component" value="Unassembled WGS sequence"/>
</dbReference>
<dbReference type="AlphaFoldDB" id="A0A2W2CG72"/>
<feature type="transmembrane region" description="Helical" evidence="1">
    <location>
        <begin position="12"/>
        <end position="34"/>
    </location>
</feature>
<accession>A0A2W2CG72</accession>
<gene>
    <name evidence="2" type="ORF">C1J01_48610</name>
</gene>
<keyword evidence="1" id="KW-1133">Transmembrane helix</keyword>
<keyword evidence="1" id="KW-0472">Membrane</keyword>
<keyword evidence="3" id="KW-1185">Reference proteome</keyword>
<proteinExistence type="predicted"/>